<keyword evidence="2" id="KW-1185">Reference proteome</keyword>
<dbReference type="Proteomes" id="UP000838412">
    <property type="component" value="Chromosome 11"/>
</dbReference>
<gene>
    <name evidence="1" type="primary">Hypp6133</name>
    <name evidence="1" type="ORF">BLAG_LOCUS4679</name>
</gene>
<sequence length="78" mass="8848">MHLLEDHVVPCIRKWAFGLGFLAEQGIEETHAQFNLLSQSTRSIANPVERLKSTLKDLIKVSPDHMGTIPEPVKRKIM</sequence>
<name>A0A8J9YNQ4_BRALA</name>
<evidence type="ECO:0000313" key="2">
    <source>
        <dbReference type="Proteomes" id="UP000838412"/>
    </source>
</evidence>
<proteinExistence type="predicted"/>
<accession>A0A8J9YNQ4</accession>
<dbReference type="OrthoDB" id="10050996at2759"/>
<reference evidence="1" key="1">
    <citation type="submission" date="2022-01" db="EMBL/GenBank/DDBJ databases">
        <authorList>
            <person name="Braso-Vives M."/>
        </authorList>
    </citation>
    <scope>NUCLEOTIDE SEQUENCE</scope>
</reference>
<dbReference type="AlphaFoldDB" id="A0A8J9YNQ4"/>
<protein>
    <submittedName>
        <fullName evidence="1">Hypp6133 protein</fullName>
    </submittedName>
</protein>
<organism evidence="1 2">
    <name type="scientific">Branchiostoma lanceolatum</name>
    <name type="common">Common lancelet</name>
    <name type="synonym">Amphioxus lanceolatum</name>
    <dbReference type="NCBI Taxonomy" id="7740"/>
    <lineage>
        <taxon>Eukaryota</taxon>
        <taxon>Metazoa</taxon>
        <taxon>Chordata</taxon>
        <taxon>Cephalochordata</taxon>
        <taxon>Leptocardii</taxon>
        <taxon>Amphioxiformes</taxon>
        <taxon>Branchiostomatidae</taxon>
        <taxon>Branchiostoma</taxon>
    </lineage>
</organism>
<dbReference type="PANTHER" id="PTHR31424:SF6">
    <property type="match status" value="1"/>
</dbReference>
<dbReference type="EMBL" id="OV696696">
    <property type="protein sequence ID" value="CAH1240862.1"/>
    <property type="molecule type" value="Genomic_DNA"/>
</dbReference>
<dbReference type="PANTHER" id="PTHR31424">
    <property type="entry name" value="PROTEIN CBG23806"/>
    <property type="match status" value="1"/>
</dbReference>
<evidence type="ECO:0000313" key="1">
    <source>
        <dbReference type="EMBL" id="CAH1240862.1"/>
    </source>
</evidence>